<evidence type="ECO:0000313" key="2">
    <source>
        <dbReference type="EMBL" id="KAK9750327.1"/>
    </source>
</evidence>
<organism evidence="2 3">
    <name type="scientific">Saponaria officinalis</name>
    <name type="common">Common soapwort</name>
    <name type="synonym">Lychnis saponaria</name>
    <dbReference type="NCBI Taxonomy" id="3572"/>
    <lineage>
        <taxon>Eukaryota</taxon>
        <taxon>Viridiplantae</taxon>
        <taxon>Streptophyta</taxon>
        <taxon>Embryophyta</taxon>
        <taxon>Tracheophyta</taxon>
        <taxon>Spermatophyta</taxon>
        <taxon>Magnoliopsida</taxon>
        <taxon>eudicotyledons</taxon>
        <taxon>Gunneridae</taxon>
        <taxon>Pentapetalae</taxon>
        <taxon>Caryophyllales</taxon>
        <taxon>Caryophyllaceae</taxon>
        <taxon>Caryophylleae</taxon>
        <taxon>Saponaria</taxon>
    </lineage>
</organism>
<comment type="caution">
    <text evidence="2">The sequence shown here is derived from an EMBL/GenBank/DDBJ whole genome shotgun (WGS) entry which is preliminary data.</text>
</comment>
<evidence type="ECO:0008006" key="4">
    <source>
        <dbReference type="Google" id="ProtNLM"/>
    </source>
</evidence>
<dbReference type="EMBL" id="JBDFQZ010000002">
    <property type="protein sequence ID" value="KAK9750327.1"/>
    <property type="molecule type" value="Genomic_DNA"/>
</dbReference>
<protein>
    <recommendedName>
        <fullName evidence="4">Retrotransposon gag domain-containing protein</fullName>
    </recommendedName>
</protein>
<dbReference type="Proteomes" id="UP001443914">
    <property type="component" value="Unassembled WGS sequence"/>
</dbReference>
<dbReference type="PANTHER" id="PTHR37610">
    <property type="entry name" value="CCHC-TYPE DOMAIN-CONTAINING PROTEIN"/>
    <property type="match status" value="1"/>
</dbReference>
<sequence length="332" mass="37540">MELALSAKRKLGYVTGKIAKPKEDEEKIEAWVVSNNQVITWILQNVSERIKMLIIYTPTAKGIWDTLEKRYTVSNGARKFKLNKESYEITQNGRPVEEYFTQLQMVWDELNNMNSLPTITKISTEMAEYLTAVEEQAEERRLFQFLNGLDKQYGMMRRVDHIVSLLLQEEVQINNIGGARVQESSALMGKGETERVRCVHCGRDNHRSDMCWEIKGYPVGHPKHKKSGFKPGLKGGQGYGFKPQRTFQSNSKTTGYKRTAANAQTDLSAAIGAATLQLENLLKLVPNSKTGGETDEELECNFAGMSKKNPNNSYEGRWIIDSGIKSHDCSCE</sequence>
<evidence type="ECO:0000313" key="3">
    <source>
        <dbReference type="Proteomes" id="UP001443914"/>
    </source>
</evidence>
<dbReference type="AlphaFoldDB" id="A0AAW1MVX6"/>
<feature type="region of interest" description="Disordered" evidence="1">
    <location>
        <begin position="234"/>
        <end position="255"/>
    </location>
</feature>
<keyword evidence="3" id="KW-1185">Reference proteome</keyword>
<name>A0AAW1MVX6_SAPOF</name>
<proteinExistence type="predicted"/>
<evidence type="ECO:0000256" key="1">
    <source>
        <dbReference type="SAM" id="MobiDB-lite"/>
    </source>
</evidence>
<gene>
    <name evidence="2" type="ORF">RND81_02G187800</name>
</gene>
<dbReference type="PANTHER" id="PTHR37610:SF6">
    <property type="entry name" value="GAG-POLYPEPTIDE OF LTR COPIA-TYPE-RELATED"/>
    <property type="match status" value="1"/>
</dbReference>
<feature type="compositionally biased region" description="Polar residues" evidence="1">
    <location>
        <begin position="245"/>
        <end position="255"/>
    </location>
</feature>
<reference evidence="2" key="1">
    <citation type="submission" date="2024-03" db="EMBL/GenBank/DDBJ databases">
        <title>WGS assembly of Saponaria officinalis var. Norfolk2.</title>
        <authorList>
            <person name="Jenkins J."/>
            <person name="Shu S."/>
            <person name="Grimwood J."/>
            <person name="Barry K."/>
            <person name="Goodstein D."/>
            <person name="Schmutz J."/>
            <person name="Leebens-Mack J."/>
            <person name="Osbourn A."/>
        </authorList>
    </citation>
    <scope>NUCLEOTIDE SEQUENCE [LARGE SCALE GENOMIC DNA]</scope>
    <source>
        <strain evidence="2">JIC</strain>
    </source>
</reference>
<accession>A0AAW1MVX6</accession>
<dbReference type="Pfam" id="PF14223">
    <property type="entry name" value="Retrotran_gag_2"/>
    <property type="match status" value="1"/>
</dbReference>